<protein>
    <submittedName>
        <fullName evidence="2">Uncharacterized protein</fullName>
    </submittedName>
</protein>
<evidence type="ECO:0000313" key="3">
    <source>
        <dbReference type="Proteomes" id="UP000634136"/>
    </source>
</evidence>
<organism evidence="2 3">
    <name type="scientific">Senna tora</name>
    <dbReference type="NCBI Taxonomy" id="362788"/>
    <lineage>
        <taxon>Eukaryota</taxon>
        <taxon>Viridiplantae</taxon>
        <taxon>Streptophyta</taxon>
        <taxon>Embryophyta</taxon>
        <taxon>Tracheophyta</taxon>
        <taxon>Spermatophyta</taxon>
        <taxon>Magnoliopsida</taxon>
        <taxon>eudicotyledons</taxon>
        <taxon>Gunneridae</taxon>
        <taxon>Pentapetalae</taxon>
        <taxon>rosids</taxon>
        <taxon>fabids</taxon>
        <taxon>Fabales</taxon>
        <taxon>Fabaceae</taxon>
        <taxon>Caesalpinioideae</taxon>
        <taxon>Cassia clade</taxon>
        <taxon>Senna</taxon>
    </lineage>
</organism>
<dbReference type="EMBL" id="JAAIUW010000004">
    <property type="protein sequence ID" value="KAF7835323.1"/>
    <property type="molecule type" value="Genomic_DNA"/>
</dbReference>
<evidence type="ECO:0000256" key="1">
    <source>
        <dbReference type="SAM" id="MobiDB-lite"/>
    </source>
</evidence>
<proteinExistence type="predicted"/>
<keyword evidence="3" id="KW-1185">Reference proteome</keyword>
<evidence type="ECO:0000313" key="2">
    <source>
        <dbReference type="EMBL" id="KAF7835323.1"/>
    </source>
</evidence>
<dbReference type="Proteomes" id="UP000634136">
    <property type="component" value="Unassembled WGS sequence"/>
</dbReference>
<accession>A0A834WZN6</accession>
<comment type="caution">
    <text evidence="2">The sequence shown here is derived from an EMBL/GenBank/DDBJ whole genome shotgun (WGS) entry which is preliminary data.</text>
</comment>
<reference evidence="2" key="1">
    <citation type="submission" date="2020-09" db="EMBL/GenBank/DDBJ databases">
        <title>Genome-Enabled Discovery of Anthraquinone Biosynthesis in Senna tora.</title>
        <authorList>
            <person name="Kang S.-H."/>
            <person name="Pandey R.P."/>
            <person name="Lee C.-M."/>
            <person name="Sim J.-S."/>
            <person name="Jeong J.-T."/>
            <person name="Choi B.-S."/>
            <person name="Jung M."/>
            <person name="Ginzburg D."/>
            <person name="Zhao K."/>
            <person name="Won S.Y."/>
            <person name="Oh T.-J."/>
            <person name="Yu Y."/>
            <person name="Kim N.-H."/>
            <person name="Lee O.R."/>
            <person name="Lee T.-H."/>
            <person name="Bashyal P."/>
            <person name="Kim T.-S."/>
            <person name="Lee W.-H."/>
            <person name="Kawkins C."/>
            <person name="Kim C.-K."/>
            <person name="Kim J.S."/>
            <person name="Ahn B.O."/>
            <person name="Rhee S.Y."/>
            <person name="Sohng J.K."/>
        </authorList>
    </citation>
    <scope>NUCLEOTIDE SEQUENCE</scope>
    <source>
        <tissue evidence="2">Leaf</tissue>
    </source>
</reference>
<feature type="region of interest" description="Disordered" evidence="1">
    <location>
        <begin position="1"/>
        <end position="32"/>
    </location>
</feature>
<gene>
    <name evidence="2" type="ORF">G2W53_010182</name>
</gene>
<dbReference type="AlphaFoldDB" id="A0A834WZN6"/>
<name>A0A834WZN6_9FABA</name>
<sequence>MATCASMPLRSTGGGRLSSSRKNQSRKNRIDGLRRRVSSRICKRSFDKELLTLDVPDCSAIANPAIHGGLVTEEKSGTLGITVLLSNDPLDFRQDTLLSETICFPFATLLLPEGAQPPSWRSSTSLLPPTPEALKHARQSIKYYIIHLGSSPAWKKTHNE</sequence>